<organism evidence="11 12">
    <name type="scientific">Trichinella zimbabwensis</name>
    <dbReference type="NCBI Taxonomy" id="268475"/>
    <lineage>
        <taxon>Eukaryota</taxon>
        <taxon>Metazoa</taxon>
        <taxon>Ecdysozoa</taxon>
        <taxon>Nematoda</taxon>
        <taxon>Enoplea</taxon>
        <taxon>Dorylaimia</taxon>
        <taxon>Trichinellida</taxon>
        <taxon>Trichinellidae</taxon>
        <taxon>Trichinella</taxon>
    </lineage>
</organism>
<dbReference type="Gene3D" id="3.40.50.300">
    <property type="entry name" value="P-loop containing nucleotide triphosphate hydrolases"/>
    <property type="match status" value="1"/>
</dbReference>
<evidence type="ECO:0000256" key="3">
    <source>
        <dbReference type="ARBA" id="ARBA00022763"/>
    </source>
</evidence>
<evidence type="ECO:0000256" key="6">
    <source>
        <dbReference type="ARBA" id="ARBA00023155"/>
    </source>
</evidence>
<dbReference type="PRINTS" id="PR00024">
    <property type="entry name" value="HOMEOBOX"/>
</dbReference>
<reference evidence="11 12" key="1">
    <citation type="submission" date="2015-01" db="EMBL/GenBank/DDBJ databases">
        <title>Evolution of Trichinella species and genotypes.</title>
        <authorList>
            <person name="Korhonen P.K."/>
            <person name="Edoardo P."/>
            <person name="Giuseppe L.R."/>
            <person name="Gasser R.B."/>
        </authorList>
    </citation>
    <scope>NUCLEOTIDE SEQUENCE [LARGE SCALE GENOMIC DNA]</scope>
    <source>
        <strain evidence="11">ISS1029</strain>
    </source>
</reference>
<dbReference type="GO" id="GO:0006298">
    <property type="term" value="P:mismatch repair"/>
    <property type="evidence" value="ECO:0007669"/>
    <property type="project" value="InterPro"/>
</dbReference>
<comment type="caution">
    <text evidence="11">The sequence shown here is derived from an EMBL/GenBank/DDBJ whole genome shotgun (WGS) entry which is preliminary data.</text>
</comment>
<dbReference type="STRING" id="268475.A0A0V1H6P0"/>
<dbReference type="SMART" id="SM00534">
    <property type="entry name" value="MUTSac"/>
    <property type="match status" value="1"/>
</dbReference>
<dbReference type="InterPro" id="IPR036678">
    <property type="entry name" value="MutS_con_dom_sf"/>
</dbReference>
<dbReference type="GO" id="GO:0032301">
    <property type="term" value="C:MutSalpha complex"/>
    <property type="evidence" value="ECO:0007669"/>
    <property type="project" value="TreeGrafter"/>
</dbReference>
<dbReference type="Gene3D" id="3.40.1170.10">
    <property type="entry name" value="DNA repair protein MutS, domain I"/>
    <property type="match status" value="1"/>
</dbReference>
<keyword evidence="3" id="KW-0227">DNA damage</keyword>
<dbReference type="InterPro" id="IPR036187">
    <property type="entry name" value="DNA_mismatch_repair_MutS_sf"/>
</dbReference>
<evidence type="ECO:0000256" key="8">
    <source>
        <dbReference type="PROSITE-ProRule" id="PRU00108"/>
    </source>
</evidence>
<dbReference type="Pfam" id="PF01624">
    <property type="entry name" value="MutS_I"/>
    <property type="match status" value="1"/>
</dbReference>
<keyword evidence="4" id="KW-0067">ATP-binding</keyword>
<keyword evidence="2" id="KW-0547">Nucleotide-binding</keyword>
<dbReference type="GO" id="GO:0005524">
    <property type="term" value="F:ATP binding"/>
    <property type="evidence" value="ECO:0007669"/>
    <property type="project" value="UniProtKB-KW"/>
</dbReference>
<feature type="DNA-binding region" description="Homeobox" evidence="8">
    <location>
        <begin position="1065"/>
        <end position="1124"/>
    </location>
</feature>
<dbReference type="Pfam" id="PF00046">
    <property type="entry name" value="Homeodomain"/>
    <property type="match status" value="1"/>
</dbReference>
<dbReference type="PROSITE" id="PS00486">
    <property type="entry name" value="DNA_MISMATCH_REPAIR_2"/>
    <property type="match status" value="1"/>
</dbReference>
<dbReference type="GO" id="GO:0030983">
    <property type="term" value="F:mismatched DNA binding"/>
    <property type="evidence" value="ECO:0007669"/>
    <property type="project" value="InterPro"/>
</dbReference>
<dbReference type="Proteomes" id="UP000055024">
    <property type="component" value="Unassembled WGS sequence"/>
</dbReference>
<feature type="domain" description="Homeobox" evidence="10">
    <location>
        <begin position="1063"/>
        <end position="1123"/>
    </location>
</feature>
<proteinExistence type="predicted"/>
<evidence type="ECO:0000256" key="1">
    <source>
        <dbReference type="ARBA" id="ARBA00004123"/>
    </source>
</evidence>
<feature type="non-terminal residue" evidence="11">
    <location>
        <position position="1145"/>
    </location>
</feature>
<dbReference type="InterPro" id="IPR009057">
    <property type="entry name" value="Homeodomain-like_sf"/>
</dbReference>
<evidence type="ECO:0000256" key="7">
    <source>
        <dbReference type="ARBA" id="ARBA00023242"/>
    </source>
</evidence>
<dbReference type="InterPro" id="IPR007861">
    <property type="entry name" value="DNA_mismatch_repair_MutS_clamp"/>
</dbReference>
<evidence type="ECO:0000313" key="11">
    <source>
        <dbReference type="EMBL" id="KRZ06060.1"/>
    </source>
</evidence>
<dbReference type="Pfam" id="PF05190">
    <property type="entry name" value="MutS_IV"/>
    <property type="match status" value="1"/>
</dbReference>
<keyword evidence="12" id="KW-1185">Reference proteome</keyword>
<dbReference type="AlphaFoldDB" id="A0A0V1H6P0"/>
<protein>
    <submittedName>
        <fullName evidence="11">DNA mismatch repair protein Msh2</fullName>
    </submittedName>
</protein>
<evidence type="ECO:0000259" key="10">
    <source>
        <dbReference type="PROSITE" id="PS50071"/>
    </source>
</evidence>
<dbReference type="Pfam" id="PF00488">
    <property type="entry name" value="MutS_V"/>
    <property type="match status" value="1"/>
</dbReference>
<evidence type="ECO:0000256" key="4">
    <source>
        <dbReference type="ARBA" id="ARBA00022840"/>
    </source>
</evidence>
<dbReference type="Pfam" id="PF05192">
    <property type="entry name" value="MutS_III"/>
    <property type="match status" value="1"/>
</dbReference>
<dbReference type="InterPro" id="IPR007696">
    <property type="entry name" value="DNA_mismatch_repair_MutS_core"/>
</dbReference>
<dbReference type="InterPro" id="IPR000432">
    <property type="entry name" value="DNA_mismatch_repair_MutS_C"/>
</dbReference>
<dbReference type="PROSITE" id="PS00027">
    <property type="entry name" value="HOMEOBOX_1"/>
    <property type="match status" value="1"/>
</dbReference>
<dbReference type="SUPFAM" id="SSF46689">
    <property type="entry name" value="Homeodomain-like"/>
    <property type="match status" value="1"/>
</dbReference>
<keyword evidence="7 8" id="KW-0539">Nucleus</keyword>
<dbReference type="PANTHER" id="PTHR11361">
    <property type="entry name" value="DNA MISMATCH REPAIR PROTEIN MUTS FAMILY MEMBER"/>
    <property type="match status" value="1"/>
</dbReference>
<evidence type="ECO:0000256" key="5">
    <source>
        <dbReference type="ARBA" id="ARBA00023125"/>
    </source>
</evidence>
<dbReference type="SUPFAM" id="SSF52540">
    <property type="entry name" value="P-loop containing nucleoside triphosphate hydrolases"/>
    <property type="match status" value="1"/>
</dbReference>
<dbReference type="PROSITE" id="PS50071">
    <property type="entry name" value="HOMEOBOX_2"/>
    <property type="match status" value="1"/>
</dbReference>
<comment type="subcellular location">
    <subcellularLocation>
        <location evidence="1 8 9">Nucleus</location>
    </subcellularLocation>
</comment>
<evidence type="ECO:0000313" key="12">
    <source>
        <dbReference type="Proteomes" id="UP000055024"/>
    </source>
</evidence>
<feature type="non-terminal residue" evidence="11">
    <location>
        <position position="1"/>
    </location>
</feature>
<sequence length="1145" mass="131236">LFLAHYLIMDKDLYGIFAKIIEGKSPTNICMFDRTDYYFCIGDDAFYIAKEILKTVTILKHILVEDVPQQYITLNKNTFERVVRELLLVHLYRIEVYRCSSARSQDWELSAKASPGYIREFENILTNCEELQEQSRILAFKITEETGNICKLNVSMVCCDLFHHTFQICDILDNDNLANFKRILAQLRPKECLTVDSSVTLNQMRKNIFSQIAIPVTTLKKSDFNSSNVLNDLDMLVKFKKGSHGFCGSLPEMKMSDTILQCFAGLIKYFGLMNDDCFLKQFQIQYFTPEKHLRVEWSAFESLNLFRFGGEKSADNLYGILNHCQTAIGQRLLHEYLKMPLLDKNKIDERLDIVNLFVQNGEIRNILQQELLCRFPDLHRLCRKFVIKRAGLAEVYKVYSAVNCASDMLKVLDKLNTSVIKDNFTEPLLMTLDDFQKFMEMVSMTLDLDYIARTGEYRVKPEFSQFLQDLNNCMQNIDQKMTSYLAKAMKIYGFEHGKSLKLEYSAQWGHVFRVSRKDEKIIRNQKAVELLDMQKGSVRFTDETLKRMNSEMMKAKDSYEEFQKRVVDELVATVATYMDPMKSLAQVVGHLDVMVSFAIASVNAPVQYVRPKILQSGSGILNLIQARHPCLEMQPDVSFIANDLKLAKGEAELIILTGPNMGGKSTYLRQTAMIIIMAQMGCFVPCQEATISILDAVFTRIGASDNQYKGLSTFMTEMVEVSEILELPSENSLIVIDELGRGTSTFDGLGIAWAVAETIATKVRAFCLFASHFYEMTMMASELFMVKNYQALATFSENNLVLLYKIKPGQHCDRRSIANSIVCAIAAMVSTLPKWSAFQKLCLRKHGKKPGDWKHTDVVALMKMEVISNEKGKKIRTFCSSAREKSFLNGTRTKIKNDWPSLVKSRRTVQEHQHSVLKINALPSDTSASMSIPSDAPYVRQSPNWKKVVLALSFDNIGCMFRIANLLNLNEQTRNSPANSKITVQLPDSIDHATKAKATNPGVVEPCPLPVVLFSVSNESMRWPLRTCPVDETLWRRENTYNGLYWTPFNSVSPVFCGSSRCMKQRRPRTSFTSQQLVELESKFKEFKYLSRPQRYEIATALSLSENQVKIWFQNRRMKWKRYRMAEREKEKEANFCKNQGTSKH</sequence>
<dbReference type="InterPro" id="IPR016151">
    <property type="entry name" value="DNA_mismatch_repair_MutS_N"/>
</dbReference>
<dbReference type="GO" id="GO:0140664">
    <property type="term" value="F:ATP-dependent DNA damage sensor activity"/>
    <property type="evidence" value="ECO:0007669"/>
    <property type="project" value="InterPro"/>
</dbReference>
<dbReference type="InterPro" id="IPR001356">
    <property type="entry name" value="HD"/>
</dbReference>
<gene>
    <name evidence="11" type="primary">Msh2</name>
    <name evidence="11" type="ORF">T11_9343</name>
</gene>
<dbReference type="OrthoDB" id="10252754at2759"/>
<dbReference type="SUPFAM" id="SSF48334">
    <property type="entry name" value="DNA repair protein MutS, domain III"/>
    <property type="match status" value="1"/>
</dbReference>
<keyword evidence="5 8" id="KW-0238">DNA-binding</keyword>
<dbReference type="InterPro" id="IPR027417">
    <property type="entry name" value="P-loop_NTPase"/>
</dbReference>
<keyword evidence="6 8" id="KW-0371">Homeobox</keyword>
<evidence type="ECO:0000256" key="9">
    <source>
        <dbReference type="RuleBase" id="RU000682"/>
    </source>
</evidence>
<accession>A0A0V1H6P0</accession>
<dbReference type="SMART" id="SM00389">
    <property type="entry name" value="HOX"/>
    <property type="match status" value="1"/>
</dbReference>
<dbReference type="GO" id="GO:0000981">
    <property type="term" value="F:DNA-binding transcription factor activity, RNA polymerase II-specific"/>
    <property type="evidence" value="ECO:0007669"/>
    <property type="project" value="InterPro"/>
</dbReference>
<evidence type="ECO:0000256" key="2">
    <source>
        <dbReference type="ARBA" id="ARBA00022741"/>
    </source>
</evidence>
<dbReference type="EMBL" id="JYDP01000126">
    <property type="protein sequence ID" value="KRZ06060.1"/>
    <property type="molecule type" value="Genomic_DNA"/>
</dbReference>
<dbReference type="InterPro" id="IPR007695">
    <property type="entry name" value="DNA_mismatch_repair_MutS-lik_N"/>
</dbReference>
<dbReference type="CDD" id="cd00086">
    <property type="entry name" value="homeodomain"/>
    <property type="match status" value="1"/>
</dbReference>
<dbReference type="InterPro" id="IPR017970">
    <property type="entry name" value="Homeobox_CS"/>
</dbReference>
<dbReference type="GO" id="GO:0006312">
    <property type="term" value="P:mitotic recombination"/>
    <property type="evidence" value="ECO:0007669"/>
    <property type="project" value="TreeGrafter"/>
</dbReference>
<name>A0A0V1H6P0_9BILA</name>
<dbReference type="Gene3D" id="1.10.10.60">
    <property type="entry name" value="Homeodomain-like"/>
    <property type="match status" value="1"/>
</dbReference>
<dbReference type="Gene3D" id="1.10.1420.10">
    <property type="match status" value="2"/>
</dbReference>
<dbReference type="PANTHER" id="PTHR11361:SF35">
    <property type="entry name" value="DNA MISMATCH REPAIR PROTEIN MSH2"/>
    <property type="match status" value="1"/>
</dbReference>
<dbReference type="SMART" id="SM00533">
    <property type="entry name" value="MUTSd"/>
    <property type="match status" value="1"/>
</dbReference>
<dbReference type="Gene3D" id="3.30.420.110">
    <property type="entry name" value="MutS, connector domain"/>
    <property type="match status" value="1"/>
</dbReference>
<dbReference type="InterPro" id="IPR045076">
    <property type="entry name" value="MutS"/>
</dbReference>
<dbReference type="InterPro" id="IPR020479">
    <property type="entry name" value="HD_metazoa"/>
</dbReference>